<dbReference type="RefSeq" id="WP_115154025.1">
    <property type="nucleotide sequence ID" value="NZ_DBFWLE010000027.1"/>
</dbReference>
<organism evidence="2 3">
    <name type="scientific">Segatella buccae</name>
    <dbReference type="NCBI Taxonomy" id="28126"/>
    <lineage>
        <taxon>Bacteria</taxon>
        <taxon>Pseudomonadati</taxon>
        <taxon>Bacteroidota</taxon>
        <taxon>Bacteroidia</taxon>
        <taxon>Bacteroidales</taxon>
        <taxon>Prevotellaceae</taxon>
        <taxon>Segatella</taxon>
    </lineage>
</organism>
<dbReference type="Pfam" id="PF13385">
    <property type="entry name" value="Laminin_G_3"/>
    <property type="match status" value="1"/>
</dbReference>
<gene>
    <name evidence="2" type="ORF">NCTC13063_02040</name>
</gene>
<keyword evidence="1" id="KW-0732">Signal</keyword>
<dbReference type="GO" id="GO:0005975">
    <property type="term" value="P:carbohydrate metabolic process"/>
    <property type="evidence" value="ECO:0007669"/>
    <property type="project" value="UniProtKB-ARBA"/>
</dbReference>
<proteinExistence type="predicted"/>
<comment type="caution">
    <text evidence="2">The sequence shown here is derived from an EMBL/GenBank/DDBJ whole genome shotgun (WGS) entry which is preliminary data.</text>
</comment>
<evidence type="ECO:0000313" key="3">
    <source>
        <dbReference type="Proteomes" id="UP000255283"/>
    </source>
</evidence>
<name>A0AAQ1ZJ57_9BACT</name>
<feature type="signal peptide" evidence="1">
    <location>
        <begin position="1"/>
        <end position="23"/>
    </location>
</feature>
<dbReference type="Proteomes" id="UP000255283">
    <property type="component" value="Unassembled WGS sequence"/>
</dbReference>
<dbReference type="AlphaFoldDB" id="A0AAQ1ZJ57"/>
<feature type="chain" id="PRO_5042998400" evidence="1">
    <location>
        <begin position="24"/>
        <end position="622"/>
    </location>
</feature>
<dbReference type="SUPFAM" id="SSF49899">
    <property type="entry name" value="Concanavalin A-like lectins/glucanases"/>
    <property type="match status" value="1"/>
</dbReference>
<dbReference type="InterPro" id="IPR013320">
    <property type="entry name" value="ConA-like_dom_sf"/>
</dbReference>
<protein>
    <submittedName>
        <fullName evidence="2">Uncharacterized protein</fullName>
    </submittedName>
</protein>
<dbReference type="EMBL" id="UGTJ01000001">
    <property type="protein sequence ID" value="SUB80743.1"/>
    <property type="molecule type" value="Genomic_DNA"/>
</dbReference>
<sequence length="622" mass="68250">MKIVKSLFSIVGLVGLVASFASCSPDWGSADPEAGNQTYATRQAVASYNFEYAGKKQFSDLNMTHNLAEVVKDDSLGSNVLHLNDSGCVRIVNPFTTVKLQNGAAVAFWVKLDSTDTTRPLFSFGSEDENAPRFTFGVNGQLTYSKPGQLESLNLDENNPKAFKTGILSAGKWHFVALQVAKSGYQLYVDGNKSLSGHESDATAATNFKYETLLKFINTAPYLYIGTEKIGDVHAGAYFDDVALIGNQMDAKDWNKSVSGSGGGSEAFKYVLGDPVLEVGTSDCSAEWWKHFSNYYRMPSGSAMRFRFVNHTSGANNWNNWNLCLSTDADRGGDSYKEYFVIRSDKYGWGESYNGDNFNNEGYPTDDAGWAEFRKEMEGATVDVTIARSGSTVNVTAVATGKSGKVYTERFSAKCGDGSQVVRAFFIVDGSYLVFDKTACVVESAVTLRTTTIGAADNSSEWWKEFSDYFQIPAGKALHLGFTNHTSGNNNWNNWNLCVSTKADRGTADYKEYFVIRSDKYGWGESYKGDNFSTEGYPTDDSGWAEYRKDMESAKVGMTISRVGAEVTVKAVATCTNGKVYVESFHATCGDGKQEVNAFLIVDGSHLEMDSQQCYVMAPLYN</sequence>
<accession>A0AAQ1ZJ57</accession>
<dbReference type="GO" id="GO:0004553">
    <property type="term" value="F:hydrolase activity, hydrolyzing O-glycosyl compounds"/>
    <property type="evidence" value="ECO:0007669"/>
    <property type="project" value="UniProtKB-ARBA"/>
</dbReference>
<evidence type="ECO:0000256" key="1">
    <source>
        <dbReference type="SAM" id="SignalP"/>
    </source>
</evidence>
<dbReference type="PROSITE" id="PS51257">
    <property type="entry name" value="PROKAR_LIPOPROTEIN"/>
    <property type="match status" value="1"/>
</dbReference>
<reference evidence="2 3" key="1">
    <citation type="submission" date="2018-06" db="EMBL/GenBank/DDBJ databases">
        <authorList>
            <consortium name="Pathogen Informatics"/>
            <person name="Doyle S."/>
        </authorList>
    </citation>
    <scope>NUCLEOTIDE SEQUENCE [LARGE SCALE GENOMIC DNA]</scope>
    <source>
        <strain evidence="2 3">NCTC13063</strain>
    </source>
</reference>
<evidence type="ECO:0000313" key="2">
    <source>
        <dbReference type="EMBL" id="SUB80743.1"/>
    </source>
</evidence>
<dbReference type="Gene3D" id="2.60.120.200">
    <property type="match status" value="1"/>
</dbReference>